<protein>
    <submittedName>
        <fullName evidence="7">Short-chain dehydrogenase</fullName>
    </submittedName>
</protein>
<evidence type="ECO:0000313" key="7">
    <source>
        <dbReference type="EMBL" id="PJK30391.1"/>
    </source>
</evidence>
<dbReference type="Pfam" id="PF00106">
    <property type="entry name" value="adh_short"/>
    <property type="match status" value="1"/>
</dbReference>
<dbReference type="SMART" id="SM00822">
    <property type="entry name" value="PKS_KR"/>
    <property type="match status" value="1"/>
</dbReference>
<reference evidence="7 8" key="1">
    <citation type="submission" date="2017-11" db="EMBL/GenBank/DDBJ databases">
        <title>Draft genome sequence of Rhizobiales bacterium SY3-13.</title>
        <authorList>
            <person name="Sun C."/>
        </authorList>
    </citation>
    <scope>NUCLEOTIDE SEQUENCE [LARGE SCALE GENOMIC DNA]</scope>
    <source>
        <strain evidence="7 8">SY3-13</strain>
    </source>
</reference>
<dbReference type="InterPro" id="IPR002347">
    <property type="entry name" value="SDR_fam"/>
</dbReference>
<dbReference type="FunFam" id="3.40.50.720:FF:000084">
    <property type="entry name" value="Short-chain dehydrogenase reductase"/>
    <property type="match status" value="1"/>
</dbReference>
<evidence type="ECO:0000256" key="5">
    <source>
        <dbReference type="SAM" id="MobiDB-lite"/>
    </source>
</evidence>
<keyword evidence="3" id="KW-0560">Oxidoreductase</keyword>
<evidence type="ECO:0000313" key="8">
    <source>
        <dbReference type="Proteomes" id="UP000229498"/>
    </source>
</evidence>
<dbReference type="EMBL" id="PHIG01000028">
    <property type="protein sequence ID" value="PJK30391.1"/>
    <property type="molecule type" value="Genomic_DNA"/>
</dbReference>
<dbReference type="PROSITE" id="PS00061">
    <property type="entry name" value="ADH_SHORT"/>
    <property type="match status" value="1"/>
</dbReference>
<dbReference type="PANTHER" id="PTHR43391">
    <property type="entry name" value="RETINOL DEHYDROGENASE-RELATED"/>
    <property type="match status" value="1"/>
</dbReference>
<dbReference type="CDD" id="cd05233">
    <property type="entry name" value="SDR_c"/>
    <property type="match status" value="1"/>
</dbReference>
<organism evidence="7 8">
    <name type="scientific">Minwuia thermotolerans</name>
    <dbReference type="NCBI Taxonomy" id="2056226"/>
    <lineage>
        <taxon>Bacteria</taxon>
        <taxon>Pseudomonadati</taxon>
        <taxon>Pseudomonadota</taxon>
        <taxon>Alphaproteobacteria</taxon>
        <taxon>Minwuiales</taxon>
        <taxon>Minwuiaceae</taxon>
        <taxon>Minwuia</taxon>
    </lineage>
</organism>
<accession>A0A2M9G3V4</accession>
<feature type="region of interest" description="Disordered" evidence="5">
    <location>
        <begin position="192"/>
        <end position="212"/>
    </location>
</feature>
<dbReference type="PANTHER" id="PTHR43391:SF14">
    <property type="entry name" value="DEHYDROGENASE_REDUCTASE SDR FAMILY PROTEIN 7-LIKE"/>
    <property type="match status" value="1"/>
</dbReference>
<dbReference type="AlphaFoldDB" id="A0A2M9G3V4"/>
<proteinExistence type="inferred from homology"/>
<dbReference type="Gene3D" id="3.40.50.720">
    <property type="entry name" value="NAD(P)-binding Rossmann-like Domain"/>
    <property type="match status" value="1"/>
</dbReference>
<comment type="similarity">
    <text evidence="1 4">Belongs to the short-chain dehydrogenases/reductases (SDR) family.</text>
</comment>
<gene>
    <name evidence="7" type="ORF">CVT23_06965</name>
</gene>
<comment type="caution">
    <text evidence="7">The sequence shown here is derived from an EMBL/GenBank/DDBJ whole genome shotgun (WGS) entry which is preliminary data.</text>
</comment>
<evidence type="ECO:0000256" key="4">
    <source>
        <dbReference type="RuleBase" id="RU000363"/>
    </source>
</evidence>
<dbReference type="InterPro" id="IPR057326">
    <property type="entry name" value="KR_dom"/>
</dbReference>
<dbReference type="SUPFAM" id="SSF51735">
    <property type="entry name" value="NAD(P)-binding Rossmann-fold domains"/>
    <property type="match status" value="1"/>
</dbReference>
<name>A0A2M9G3V4_9PROT</name>
<dbReference type="InterPro" id="IPR036291">
    <property type="entry name" value="NAD(P)-bd_dom_sf"/>
</dbReference>
<evidence type="ECO:0000256" key="2">
    <source>
        <dbReference type="ARBA" id="ARBA00022857"/>
    </source>
</evidence>
<feature type="domain" description="Ketoreductase" evidence="6">
    <location>
        <begin position="7"/>
        <end position="193"/>
    </location>
</feature>
<dbReference type="OrthoDB" id="7191281at2"/>
<sequence length="286" mass="29698">MREIEDRIAFVTGGASGIGLAVAKALVNRGARVMLADIDADALALAKAEIGQAAEGVVCDVASAQSVEEAAQATIDAFGKVHMVFNNAGVGLGGKPGEVSLKDWRWIVDINLMGVVHGVETFLPLIRGHGEGGHIVNTASMAGHWANPMMGPYCATKFAVVGYSECLRQALAPEGIGVSVLCPGWVKTAITDSGKRRPSGPPAGASVLSGAEAVGGNDSSTVTDLIAHGMPPEVLADWVTQCVQDNRLYIFSHAVMEPVIGMRHQAIKADYAAAIANESLTKNQTS</sequence>
<dbReference type="GO" id="GO:0016491">
    <property type="term" value="F:oxidoreductase activity"/>
    <property type="evidence" value="ECO:0007669"/>
    <property type="project" value="UniProtKB-KW"/>
</dbReference>
<dbReference type="Proteomes" id="UP000229498">
    <property type="component" value="Unassembled WGS sequence"/>
</dbReference>
<dbReference type="PRINTS" id="PR00081">
    <property type="entry name" value="GDHRDH"/>
</dbReference>
<evidence type="ECO:0000256" key="3">
    <source>
        <dbReference type="ARBA" id="ARBA00023002"/>
    </source>
</evidence>
<dbReference type="RefSeq" id="WP_109795102.1">
    <property type="nucleotide sequence ID" value="NZ_PHIG01000028.1"/>
</dbReference>
<keyword evidence="2" id="KW-0521">NADP</keyword>
<keyword evidence="8" id="KW-1185">Reference proteome</keyword>
<evidence type="ECO:0000259" key="6">
    <source>
        <dbReference type="SMART" id="SM00822"/>
    </source>
</evidence>
<dbReference type="InterPro" id="IPR020904">
    <property type="entry name" value="Sc_DH/Rdtase_CS"/>
</dbReference>
<evidence type="ECO:0000256" key="1">
    <source>
        <dbReference type="ARBA" id="ARBA00006484"/>
    </source>
</evidence>
<dbReference type="PRINTS" id="PR00080">
    <property type="entry name" value="SDRFAMILY"/>
</dbReference>